<protein>
    <submittedName>
        <fullName evidence="4">Nucleotidyltransferase family protein</fullName>
    </submittedName>
</protein>
<keyword evidence="5" id="KW-1185">Reference proteome</keyword>
<name>A0A9E5K0P0_9GAMM</name>
<evidence type="ECO:0000259" key="3">
    <source>
        <dbReference type="Pfam" id="PF00483"/>
    </source>
</evidence>
<dbReference type="InterPro" id="IPR050065">
    <property type="entry name" value="GlmU-like"/>
</dbReference>
<organism evidence="4 5">
    <name type="scientific">Pseudomaricurvus hydrocarbonicus</name>
    <dbReference type="NCBI Taxonomy" id="1470433"/>
    <lineage>
        <taxon>Bacteria</taxon>
        <taxon>Pseudomonadati</taxon>
        <taxon>Pseudomonadota</taxon>
        <taxon>Gammaproteobacteria</taxon>
        <taxon>Cellvibrionales</taxon>
        <taxon>Cellvibrionaceae</taxon>
        <taxon>Pseudomaricurvus</taxon>
    </lineage>
</organism>
<proteinExistence type="predicted"/>
<dbReference type="GO" id="GO:0016779">
    <property type="term" value="F:nucleotidyltransferase activity"/>
    <property type="evidence" value="ECO:0007669"/>
    <property type="project" value="UniProtKB-KW"/>
</dbReference>
<evidence type="ECO:0000256" key="1">
    <source>
        <dbReference type="ARBA" id="ARBA00022679"/>
    </source>
</evidence>
<dbReference type="RefSeq" id="WP_167187377.1">
    <property type="nucleotide sequence ID" value="NZ_JAAONZ010000010.1"/>
</dbReference>
<keyword evidence="2" id="KW-0548">Nucleotidyltransferase</keyword>
<accession>A0A9E5K0P0</accession>
<evidence type="ECO:0000313" key="4">
    <source>
        <dbReference type="EMBL" id="NHO66482.1"/>
    </source>
</evidence>
<dbReference type="Proteomes" id="UP000787472">
    <property type="component" value="Unassembled WGS sequence"/>
</dbReference>
<dbReference type="Gene3D" id="3.90.550.10">
    <property type="entry name" value="Spore Coat Polysaccharide Biosynthesis Protein SpsA, Chain A"/>
    <property type="match status" value="1"/>
</dbReference>
<dbReference type="PANTHER" id="PTHR43584:SF8">
    <property type="entry name" value="N-ACETYLMURAMATE ALPHA-1-PHOSPHATE URIDYLYLTRANSFERASE"/>
    <property type="match status" value="1"/>
</dbReference>
<dbReference type="InterPro" id="IPR029044">
    <property type="entry name" value="Nucleotide-diphossugar_trans"/>
</dbReference>
<comment type="caution">
    <text evidence="4">The sequence shown here is derived from an EMBL/GenBank/DDBJ whole genome shotgun (WGS) entry which is preliminary data.</text>
</comment>
<gene>
    <name evidence="4" type="ORF">G8770_13115</name>
</gene>
<dbReference type="CDD" id="cd06422">
    <property type="entry name" value="NTP_transferase_like_1"/>
    <property type="match status" value="1"/>
</dbReference>
<dbReference type="NCBIfam" id="NF045761">
    <property type="entry name" value="NAMPUrTaseMurU"/>
    <property type="match status" value="1"/>
</dbReference>
<sequence length="225" mass="25189">MKAMILAAGLGKRMRPLTDETPKPLLPVGGKPLMVYHIERLRELGVREFLINVAYLGDKIEQALGDGSALGVSIHYSREDEPLETGGAILQALPWLGDDPFILVNGDVWTDYPFERLLDYPLPPDSLGCLVLVPNPRHNRQGDFVLLDGCVIHNTEVDQGYTFSGISLLRPELIGAYSERRQTFPLREALAEAIAQNRLNGELYEGQWWDIGTPERLRELDDLLS</sequence>
<dbReference type="InterPro" id="IPR005835">
    <property type="entry name" value="NTP_transferase_dom"/>
</dbReference>
<dbReference type="AlphaFoldDB" id="A0A9E5K0P0"/>
<reference evidence="4" key="1">
    <citation type="submission" date="2020-03" db="EMBL/GenBank/DDBJ databases">
        <authorList>
            <person name="Guo F."/>
        </authorList>
    </citation>
    <scope>NUCLEOTIDE SEQUENCE</scope>
    <source>
        <strain evidence="4">JCM 30134</strain>
    </source>
</reference>
<dbReference type="InterPro" id="IPR054790">
    <property type="entry name" value="MurU"/>
</dbReference>
<dbReference type="Pfam" id="PF00483">
    <property type="entry name" value="NTP_transferase"/>
    <property type="match status" value="1"/>
</dbReference>
<evidence type="ECO:0000313" key="5">
    <source>
        <dbReference type="Proteomes" id="UP000787472"/>
    </source>
</evidence>
<feature type="domain" description="Nucleotidyl transferase" evidence="3">
    <location>
        <begin position="2"/>
        <end position="120"/>
    </location>
</feature>
<dbReference type="EMBL" id="JAAONZ010000010">
    <property type="protein sequence ID" value="NHO66482.1"/>
    <property type="molecule type" value="Genomic_DNA"/>
</dbReference>
<dbReference type="SUPFAM" id="SSF53448">
    <property type="entry name" value="Nucleotide-diphospho-sugar transferases"/>
    <property type="match status" value="1"/>
</dbReference>
<dbReference type="PANTHER" id="PTHR43584">
    <property type="entry name" value="NUCLEOTIDYL TRANSFERASE"/>
    <property type="match status" value="1"/>
</dbReference>
<keyword evidence="1" id="KW-0808">Transferase</keyword>
<evidence type="ECO:0000256" key="2">
    <source>
        <dbReference type="ARBA" id="ARBA00022695"/>
    </source>
</evidence>